<feature type="binding site" evidence="8">
    <location>
        <position position="218"/>
    </location>
    <ligand>
        <name>Mg(2+)</name>
        <dbReference type="ChEBI" id="CHEBI:18420"/>
    </ligand>
</feature>
<dbReference type="PANTHER" id="PTHR11596:SF5">
    <property type="entry name" value="ALKALINE PHOSPHATASE"/>
    <property type="match status" value="1"/>
</dbReference>
<keyword evidence="5 8" id="KW-0862">Zinc</keyword>
<feature type="binding site" evidence="8">
    <location>
        <position position="4"/>
    </location>
    <ligand>
        <name>Zn(2+)</name>
        <dbReference type="ChEBI" id="CHEBI:29105"/>
        <label>2</label>
    </ligand>
</feature>
<dbReference type="AlphaFoldDB" id="A0A2D0NFS7"/>
<proteinExistence type="inferred from homology"/>
<dbReference type="PANTHER" id="PTHR11596">
    <property type="entry name" value="ALKALINE PHOSPHATASE"/>
    <property type="match status" value="1"/>
</dbReference>
<dbReference type="Proteomes" id="UP000223913">
    <property type="component" value="Unassembled WGS sequence"/>
</dbReference>
<keyword evidence="3 8" id="KW-0479">Metal-binding</keyword>
<evidence type="ECO:0000256" key="2">
    <source>
        <dbReference type="ARBA" id="ARBA00022553"/>
    </source>
</evidence>
<dbReference type="OrthoDB" id="9794455at2"/>
<feature type="binding site" evidence="8">
    <location>
        <position position="223"/>
    </location>
    <ligand>
        <name>Zn(2+)</name>
        <dbReference type="ChEBI" id="CHEBI:29105"/>
        <label>2</label>
    </ligand>
</feature>
<gene>
    <name evidence="10" type="ORF">CRP01_08070</name>
</gene>
<dbReference type="GO" id="GO:0046872">
    <property type="term" value="F:metal ion binding"/>
    <property type="evidence" value="ECO:0007669"/>
    <property type="project" value="UniProtKB-KW"/>
</dbReference>
<dbReference type="InterPro" id="IPR001952">
    <property type="entry name" value="Alkaline_phosphatase"/>
</dbReference>
<evidence type="ECO:0000256" key="6">
    <source>
        <dbReference type="ARBA" id="ARBA00022842"/>
    </source>
</evidence>
<evidence type="ECO:0000313" key="11">
    <source>
        <dbReference type="Proteomes" id="UP000223913"/>
    </source>
</evidence>
<feature type="binding site" evidence="8">
    <location>
        <position position="4"/>
    </location>
    <ligand>
        <name>Mg(2+)</name>
        <dbReference type="ChEBI" id="CHEBI:18420"/>
    </ligand>
</feature>
<accession>A0A2D0NFS7</accession>
<comment type="cofactor">
    <cofactor evidence="8">
        <name>Mg(2+)</name>
        <dbReference type="ChEBI" id="CHEBI:18420"/>
    </cofactor>
    <text evidence="8">Binds 1 Mg(2+) ion.</text>
</comment>
<dbReference type="InterPro" id="IPR018299">
    <property type="entry name" value="Alkaline_phosphatase_AS"/>
</dbReference>
<keyword evidence="11" id="KW-1185">Reference proteome</keyword>
<dbReference type="PRINTS" id="PR00113">
    <property type="entry name" value="ALKPHPHTASE"/>
</dbReference>
<feature type="binding site" evidence="8">
    <location>
        <position position="96"/>
    </location>
    <ligand>
        <name>Mg(2+)</name>
        <dbReference type="ChEBI" id="CHEBI:18420"/>
    </ligand>
</feature>
<dbReference type="InterPro" id="IPR017850">
    <property type="entry name" value="Alkaline_phosphatase_core_sf"/>
</dbReference>
<dbReference type="Pfam" id="PF00245">
    <property type="entry name" value="Alk_phosphatase"/>
    <property type="match status" value="2"/>
</dbReference>
<evidence type="ECO:0000256" key="4">
    <source>
        <dbReference type="ARBA" id="ARBA00022801"/>
    </source>
</evidence>
<dbReference type="PROSITE" id="PS00123">
    <property type="entry name" value="ALKALINE_PHOSPHATASE"/>
    <property type="match status" value="1"/>
</dbReference>
<feature type="binding site" evidence="8">
    <location>
        <position position="266"/>
    </location>
    <ligand>
        <name>Zn(2+)</name>
        <dbReference type="ChEBI" id="CHEBI:29105"/>
        <label>2</label>
    </ligand>
</feature>
<keyword evidence="2" id="KW-0597">Phosphoprotein</keyword>
<evidence type="ECO:0000256" key="1">
    <source>
        <dbReference type="ARBA" id="ARBA00005984"/>
    </source>
</evidence>
<feature type="binding site" evidence="8">
    <location>
        <position position="227"/>
    </location>
    <ligand>
        <name>Zn(2+)</name>
        <dbReference type="ChEBI" id="CHEBI:29105"/>
        <label>2</label>
    </ligand>
</feature>
<reference evidence="10 11" key="1">
    <citation type="submission" date="2017-10" db="EMBL/GenBank/DDBJ databases">
        <title>The draft genome sequence of Lewinella nigricans NBRC 102662.</title>
        <authorList>
            <person name="Wang K."/>
        </authorList>
    </citation>
    <scope>NUCLEOTIDE SEQUENCE [LARGE SCALE GENOMIC DNA]</scope>
    <source>
        <strain evidence="10 11">NBRC 102662</strain>
    </source>
</reference>
<name>A0A2D0NFS7_FLAN2</name>
<dbReference type="SUPFAM" id="SSF53649">
    <property type="entry name" value="Alkaline phosphatase-like"/>
    <property type="match status" value="1"/>
</dbReference>
<sequence>MIGDGMGITQITAGMYSNGNRLYLEEFPIVGLHKPYSSSNLITDSAAGATAFASGVKTYNGAIGVSPDTSAARTILEEAEEQGLATGLLATSTIVHATPAAFIAHTSSRNNMEDIAKSFLETEIDLFIGGGKKYFTERKDGRNLLEELKQKGYYVSDYSEEGVTELVMDYSKNLAYLTDRTDPKPQSKGRDFLRPAAMAATYFLDNRSPDKGFFLMIEGAQIDWGGHANSSNYIISEMIDFDETIGAVLDFAKEDGETLIIVTADHETGGFAINPGSTMEKIKPGFTTDYHTGTLIPVFAYGPGSSLFSGIYENTAIYQKMKTAFGFTDQ</sequence>
<dbReference type="Gene3D" id="3.40.720.10">
    <property type="entry name" value="Alkaline Phosphatase, subunit A"/>
    <property type="match status" value="1"/>
</dbReference>
<keyword evidence="6 8" id="KW-0460">Magnesium</keyword>
<dbReference type="GO" id="GO:0004035">
    <property type="term" value="F:alkaline phosphatase activity"/>
    <property type="evidence" value="ECO:0007669"/>
    <property type="project" value="TreeGrafter"/>
</dbReference>
<evidence type="ECO:0000256" key="8">
    <source>
        <dbReference type="PIRSR" id="PIRSR601952-2"/>
    </source>
</evidence>
<organism evidence="10 11">
    <name type="scientific">Flavilitoribacter nigricans (strain ATCC 23147 / DSM 23189 / NBRC 102662 / NCIMB 1420 / SS-2)</name>
    <name type="common">Lewinella nigricans</name>
    <dbReference type="NCBI Taxonomy" id="1122177"/>
    <lineage>
        <taxon>Bacteria</taxon>
        <taxon>Pseudomonadati</taxon>
        <taxon>Bacteroidota</taxon>
        <taxon>Saprospiria</taxon>
        <taxon>Saprospirales</taxon>
        <taxon>Lewinellaceae</taxon>
        <taxon>Flavilitoribacter</taxon>
    </lineage>
</organism>
<feature type="active site" description="Phosphoserine intermediate" evidence="7">
    <location>
        <position position="45"/>
    </location>
</feature>
<evidence type="ECO:0000256" key="5">
    <source>
        <dbReference type="ARBA" id="ARBA00022833"/>
    </source>
</evidence>
<evidence type="ECO:0000313" key="10">
    <source>
        <dbReference type="EMBL" id="PHN07240.1"/>
    </source>
</evidence>
<protein>
    <submittedName>
        <fullName evidence="10">Alkaline phosphatase</fullName>
    </submittedName>
</protein>
<feature type="binding site" evidence="8">
    <location>
        <position position="98"/>
    </location>
    <ligand>
        <name>Mg(2+)</name>
        <dbReference type="ChEBI" id="CHEBI:18420"/>
    </ligand>
</feature>
<comment type="cofactor">
    <cofactor evidence="8">
        <name>Zn(2+)</name>
        <dbReference type="ChEBI" id="CHEBI:29105"/>
    </cofactor>
    <text evidence="8">Binds 2 Zn(2+) ions.</text>
</comment>
<evidence type="ECO:0000256" key="3">
    <source>
        <dbReference type="ARBA" id="ARBA00022723"/>
    </source>
</evidence>
<feature type="binding site" evidence="8">
    <location>
        <position position="265"/>
    </location>
    <ligand>
        <name>Zn(2+)</name>
        <dbReference type="ChEBI" id="CHEBI:29105"/>
        <label>2</label>
    </ligand>
</feature>
<comment type="caution">
    <text evidence="10">The sequence shown here is derived from an EMBL/GenBank/DDBJ whole genome shotgun (WGS) entry which is preliminary data.</text>
</comment>
<dbReference type="CDD" id="cd16012">
    <property type="entry name" value="ALP"/>
    <property type="match status" value="1"/>
</dbReference>
<keyword evidence="4" id="KW-0378">Hydrolase</keyword>
<evidence type="ECO:0000256" key="7">
    <source>
        <dbReference type="PIRSR" id="PIRSR601952-1"/>
    </source>
</evidence>
<evidence type="ECO:0000256" key="9">
    <source>
        <dbReference type="RuleBase" id="RU003946"/>
    </source>
</evidence>
<dbReference type="SMART" id="SM00098">
    <property type="entry name" value="alkPPc"/>
    <property type="match status" value="1"/>
</dbReference>
<dbReference type="EMBL" id="PDUD01000011">
    <property type="protein sequence ID" value="PHN07240.1"/>
    <property type="molecule type" value="Genomic_DNA"/>
</dbReference>
<comment type="similarity">
    <text evidence="1 9">Belongs to the alkaline phosphatase family.</text>
</comment>